<feature type="transmembrane region" description="Helical" evidence="7">
    <location>
        <begin position="141"/>
        <end position="165"/>
    </location>
</feature>
<evidence type="ECO:0000256" key="5">
    <source>
        <dbReference type="ARBA" id="ARBA00022989"/>
    </source>
</evidence>
<gene>
    <name evidence="9" type="primary">dedA_2</name>
    <name evidence="9" type="ORF">LCB40_12770</name>
</gene>
<name>A0A916QJF1_9LACO</name>
<keyword evidence="5 7" id="KW-1133">Transmembrane helix</keyword>
<evidence type="ECO:0000256" key="4">
    <source>
        <dbReference type="ARBA" id="ARBA00022692"/>
    </source>
</evidence>
<comment type="subcellular location">
    <subcellularLocation>
        <location evidence="1">Cell membrane</location>
        <topology evidence="1">Multi-pass membrane protein</topology>
    </subcellularLocation>
</comment>
<keyword evidence="4 7" id="KW-0812">Transmembrane</keyword>
<feature type="transmembrane region" description="Helical" evidence="7">
    <location>
        <begin position="12"/>
        <end position="38"/>
    </location>
</feature>
<feature type="domain" description="VTT" evidence="8">
    <location>
        <begin position="30"/>
        <end position="161"/>
    </location>
</feature>
<organism evidence="9 10">
    <name type="scientific">Lactobacillus corticis</name>
    <dbReference type="NCBI Taxonomy" id="2201249"/>
    <lineage>
        <taxon>Bacteria</taxon>
        <taxon>Bacillati</taxon>
        <taxon>Bacillota</taxon>
        <taxon>Bacilli</taxon>
        <taxon>Lactobacillales</taxon>
        <taxon>Lactobacillaceae</taxon>
        <taxon>Lactobacillus</taxon>
    </lineage>
</organism>
<keyword evidence="3" id="KW-1003">Cell membrane</keyword>
<feature type="transmembrane region" description="Helical" evidence="7">
    <location>
        <begin position="177"/>
        <end position="197"/>
    </location>
</feature>
<evidence type="ECO:0000313" key="10">
    <source>
        <dbReference type="Proteomes" id="UP000677218"/>
    </source>
</evidence>
<sequence>MTTLISTLINQFGYLAVSMLIAIENIFPPIPSEVILAFSGFMVTKSELQLIHLIFASTLGALIGALILYWIGSLFKEEKISQLIDRPFFKKMGFKKNDVKKANAWFQRYGIWTTFFARFIPIVRSLISLPAGMARVNLFKFALFTTLGSLIWNTVLLSFGTYLGQNWQQVVMVFEEYSLITLILLGIIFLAASYFWYAKRIKK</sequence>
<evidence type="ECO:0000313" key="9">
    <source>
        <dbReference type="EMBL" id="GFZ27397.1"/>
    </source>
</evidence>
<dbReference type="EMBL" id="BMAY01000009">
    <property type="protein sequence ID" value="GFZ27397.1"/>
    <property type="molecule type" value="Genomic_DNA"/>
</dbReference>
<evidence type="ECO:0000256" key="2">
    <source>
        <dbReference type="ARBA" id="ARBA00010792"/>
    </source>
</evidence>
<comment type="similarity">
    <text evidence="2">Belongs to the DedA family.</text>
</comment>
<dbReference type="RefSeq" id="WP_212781088.1">
    <property type="nucleotide sequence ID" value="NZ_BMAY01000009.1"/>
</dbReference>
<evidence type="ECO:0000259" key="8">
    <source>
        <dbReference type="Pfam" id="PF09335"/>
    </source>
</evidence>
<dbReference type="InterPro" id="IPR051311">
    <property type="entry name" value="DedA_domain"/>
</dbReference>
<protein>
    <submittedName>
        <fullName evidence="9">Alkaline phosphatase</fullName>
    </submittedName>
</protein>
<reference evidence="9" key="1">
    <citation type="submission" date="2020-08" db="EMBL/GenBank/DDBJ databases">
        <title>Taxonomic study for Lactobacillus species isolated from hardwood bark.</title>
        <authorList>
            <person name="Tohno M."/>
            <person name="Tanizawa Y."/>
        </authorList>
    </citation>
    <scope>NUCLEOTIDE SEQUENCE</scope>
    <source>
        <strain evidence="9">B40</strain>
    </source>
</reference>
<dbReference type="InterPro" id="IPR032816">
    <property type="entry name" value="VTT_dom"/>
</dbReference>
<keyword evidence="10" id="KW-1185">Reference proteome</keyword>
<evidence type="ECO:0000256" key="7">
    <source>
        <dbReference type="SAM" id="Phobius"/>
    </source>
</evidence>
<keyword evidence="6 7" id="KW-0472">Membrane</keyword>
<feature type="transmembrane region" description="Helical" evidence="7">
    <location>
        <begin position="50"/>
        <end position="71"/>
    </location>
</feature>
<evidence type="ECO:0000256" key="3">
    <source>
        <dbReference type="ARBA" id="ARBA00022475"/>
    </source>
</evidence>
<dbReference type="Proteomes" id="UP000677218">
    <property type="component" value="Unassembled WGS sequence"/>
</dbReference>
<accession>A0A916QJF1</accession>
<dbReference type="GO" id="GO:0005886">
    <property type="term" value="C:plasma membrane"/>
    <property type="evidence" value="ECO:0007669"/>
    <property type="project" value="UniProtKB-SubCell"/>
</dbReference>
<dbReference type="AlphaFoldDB" id="A0A916QJF1"/>
<dbReference type="PANTHER" id="PTHR42709:SF6">
    <property type="entry name" value="UNDECAPRENYL PHOSPHATE TRANSPORTER A"/>
    <property type="match status" value="1"/>
</dbReference>
<comment type="caution">
    <text evidence="9">The sequence shown here is derived from an EMBL/GenBank/DDBJ whole genome shotgun (WGS) entry which is preliminary data.</text>
</comment>
<dbReference type="Pfam" id="PF09335">
    <property type="entry name" value="VTT_dom"/>
    <property type="match status" value="1"/>
</dbReference>
<evidence type="ECO:0000256" key="6">
    <source>
        <dbReference type="ARBA" id="ARBA00023136"/>
    </source>
</evidence>
<dbReference type="PANTHER" id="PTHR42709">
    <property type="entry name" value="ALKALINE PHOSPHATASE LIKE PROTEIN"/>
    <property type="match status" value="1"/>
</dbReference>
<evidence type="ECO:0000256" key="1">
    <source>
        <dbReference type="ARBA" id="ARBA00004651"/>
    </source>
</evidence>
<proteinExistence type="inferred from homology"/>